<evidence type="ECO:0008006" key="3">
    <source>
        <dbReference type="Google" id="ProtNLM"/>
    </source>
</evidence>
<dbReference type="RefSeq" id="WP_115715221.1">
    <property type="nucleotide sequence ID" value="NZ_AP019695.1"/>
</dbReference>
<sequence>MQKVTYCLRVNHTQYRYLENEIKKTHHMHAYFQKKIQKQPEINDSLLYKEMLSYQKKYMKMMHEQEVYAMWKQLKKQKMKEQQDTKAIYICRDVLQNFRWRGISLYPLLHVKYHWQRVPLLFHYEVVTSLLFIRKHTIYLVVGFQDKTEI</sequence>
<dbReference type="KEGG" id="aarg:Aargi30884_09180"/>
<dbReference type="AlphaFoldDB" id="A0A6N4THW0"/>
<evidence type="ECO:0000313" key="1">
    <source>
        <dbReference type="EMBL" id="BBK22015.1"/>
    </source>
</evidence>
<proteinExistence type="predicted"/>
<gene>
    <name evidence="1" type="ORF">Aargi30884_09180</name>
</gene>
<organism evidence="1 2">
    <name type="scientific">Amedibacterium intestinale</name>
    <dbReference type="NCBI Taxonomy" id="2583452"/>
    <lineage>
        <taxon>Bacteria</taxon>
        <taxon>Bacillati</taxon>
        <taxon>Bacillota</taxon>
        <taxon>Erysipelotrichia</taxon>
        <taxon>Erysipelotrichales</taxon>
        <taxon>Erysipelotrichaceae</taxon>
        <taxon>Amedibacterium</taxon>
    </lineage>
</organism>
<accession>A0A6N4THW0</accession>
<keyword evidence="2" id="KW-1185">Reference proteome</keyword>
<dbReference type="EMBL" id="AP019695">
    <property type="protein sequence ID" value="BBK22015.1"/>
    <property type="molecule type" value="Genomic_DNA"/>
</dbReference>
<name>A0A6N4THW0_9FIRM</name>
<dbReference type="Proteomes" id="UP000464754">
    <property type="component" value="Chromosome"/>
</dbReference>
<protein>
    <recommendedName>
        <fullName evidence="3">Transposase putative helix-turn-helix domain-containing protein</fullName>
    </recommendedName>
</protein>
<reference evidence="2" key="1">
    <citation type="submission" date="2019-05" db="EMBL/GenBank/DDBJ databases">
        <title>Complete genome sequencing of Absiella argi strain JCM 30884.</title>
        <authorList>
            <person name="Sakamoto M."/>
            <person name="Murakami T."/>
            <person name="Mori H."/>
        </authorList>
    </citation>
    <scope>NUCLEOTIDE SEQUENCE [LARGE SCALE GENOMIC DNA]</scope>
    <source>
        <strain evidence="2">JCM 30884</strain>
    </source>
</reference>
<evidence type="ECO:0000313" key="2">
    <source>
        <dbReference type="Proteomes" id="UP000464754"/>
    </source>
</evidence>